<accession>A0ABV3YWF8</accession>
<dbReference type="Proteomes" id="UP001560296">
    <property type="component" value="Unassembled WGS sequence"/>
</dbReference>
<organism evidence="7 8">
    <name type="scientific">Pseudomonas zhanjiangensis</name>
    <dbReference type="NCBI Taxonomy" id="3239015"/>
    <lineage>
        <taxon>Bacteria</taxon>
        <taxon>Pseudomonadati</taxon>
        <taxon>Pseudomonadota</taxon>
        <taxon>Gammaproteobacteria</taxon>
        <taxon>Pseudomonadales</taxon>
        <taxon>Pseudomonadaceae</taxon>
        <taxon>Pseudomonas</taxon>
    </lineage>
</organism>
<evidence type="ECO:0000256" key="5">
    <source>
        <dbReference type="ARBA" id="ARBA00023136"/>
    </source>
</evidence>
<comment type="subcellular location">
    <subcellularLocation>
        <location evidence="1">Cell membrane</location>
        <topology evidence="1">Multi-pass membrane protein</topology>
    </subcellularLocation>
</comment>
<keyword evidence="4 6" id="KW-1133">Transmembrane helix</keyword>
<proteinExistence type="predicted"/>
<dbReference type="InterPro" id="IPR005171">
    <property type="entry name" value="Cyt_c_oxidase_su4_prok"/>
</dbReference>
<evidence type="ECO:0000256" key="4">
    <source>
        <dbReference type="ARBA" id="ARBA00022989"/>
    </source>
</evidence>
<evidence type="ECO:0000313" key="8">
    <source>
        <dbReference type="Proteomes" id="UP001560296"/>
    </source>
</evidence>
<keyword evidence="3 6" id="KW-0812">Transmembrane</keyword>
<evidence type="ECO:0000313" key="7">
    <source>
        <dbReference type="EMBL" id="MEX6503672.1"/>
    </source>
</evidence>
<keyword evidence="8" id="KW-1185">Reference proteome</keyword>
<sequence length="85" mass="9019">MTASAWLILCWLGLALLSLASVQAGNSGASTLLAAGVLLAALVKAWLIVERFMELRHAPRLWRGLLLAWPLCLAAGILLSLRGLA</sequence>
<keyword evidence="5 6" id="KW-0472">Membrane</keyword>
<evidence type="ECO:0000256" key="2">
    <source>
        <dbReference type="ARBA" id="ARBA00022475"/>
    </source>
</evidence>
<dbReference type="Pfam" id="PF03626">
    <property type="entry name" value="COX4_pro"/>
    <property type="match status" value="1"/>
</dbReference>
<feature type="transmembrane region" description="Helical" evidence="6">
    <location>
        <begin position="61"/>
        <end position="81"/>
    </location>
</feature>
<keyword evidence="2" id="KW-1003">Cell membrane</keyword>
<dbReference type="RefSeq" id="WP_369288616.1">
    <property type="nucleotide sequence ID" value="NZ_JBFTEG010000014.1"/>
</dbReference>
<comment type="caution">
    <text evidence="7">The sequence shown here is derived from an EMBL/GenBank/DDBJ whole genome shotgun (WGS) entry which is preliminary data.</text>
</comment>
<reference evidence="7 8" key="1">
    <citation type="submission" date="2024-07" db="EMBL/GenBank/DDBJ databases">
        <authorList>
            <person name="Li M."/>
        </authorList>
    </citation>
    <scope>NUCLEOTIDE SEQUENCE [LARGE SCALE GENOMIC DNA]</scope>
    <source>
        <strain evidence="7 8">25A3E</strain>
    </source>
</reference>
<feature type="transmembrane region" description="Helical" evidence="6">
    <location>
        <begin position="30"/>
        <end position="49"/>
    </location>
</feature>
<gene>
    <name evidence="7" type="ORF">AB5S05_16530</name>
</gene>
<evidence type="ECO:0000256" key="3">
    <source>
        <dbReference type="ARBA" id="ARBA00022692"/>
    </source>
</evidence>
<evidence type="ECO:0000256" key="6">
    <source>
        <dbReference type="SAM" id="Phobius"/>
    </source>
</evidence>
<name>A0ABV3YWF8_9PSED</name>
<protein>
    <submittedName>
        <fullName evidence="7">Cytochrome C oxidase subunit IV family protein</fullName>
    </submittedName>
</protein>
<evidence type="ECO:0000256" key="1">
    <source>
        <dbReference type="ARBA" id="ARBA00004651"/>
    </source>
</evidence>
<dbReference type="EMBL" id="JBFTEG010000014">
    <property type="protein sequence ID" value="MEX6503672.1"/>
    <property type="molecule type" value="Genomic_DNA"/>
</dbReference>